<dbReference type="EMBL" id="OX465080">
    <property type="protein sequence ID" value="CAI9278963.1"/>
    <property type="molecule type" value="Genomic_DNA"/>
</dbReference>
<protein>
    <recommendedName>
        <fullName evidence="3">Ubiquitin-like protease family profile domain-containing protein</fullName>
    </recommendedName>
</protein>
<gene>
    <name evidence="1" type="ORF">LSALG_LOCUS18793</name>
</gene>
<name>A0AA35YRM0_LACSI</name>
<evidence type="ECO:0000313" key="1">
    <source>
        <dbReference type="EMBL" id="CAI9278963.1"/>
    </source>
</evidence>
<dbReference type="AlphaFoldDB" id="A0AA35YRM0"/>
<reference evidence="1" key="1">
    <citation type="submission" date="2023-04" db="EMBL/GenBank/DDBJ databases">
        <authorList>
            <person name="Vijverberg K."/>
            <person name="Xiong W."/>
            <person name="Schranz E."/>
        </authorList>
    </citation>
    <scope>NUCLEOTIDE SEQUENCE</scope>
</reference>
<evidence type="ECO:0008006" key="3">
    <source>
        <dbReference type="Google" id="ProtNLM"/>
    </source>
</evidence>
<dbReference type="Gene3D" id="3.40.395.10">
    <property type="entry name" value="Adenoviral Proteinase, Chain A"/>
    <property type="match status" value="1"/>
</dbReference>
<keyword evidence="2" id="KW-1185">Reference proteome</keyword>
<dbReference type="Proteomes" id="UP001177003">
    <property type="component" value="Chromosome 4"/>
</dbReference>
<proteinExistence type="predicted"/>
<evidence type="ECO:0000313" key="2">
    <source>
        <dbReference type="Proteomes" id="UP001177003"/>
    </source>
</evidence>
<accession>A0AA35YRM0</accession>
<sequence>MSDYLRFVHHPNVEAFSHAPKQIPQLSWSTVNNNTDCGIFTMRHMETFMGGNIRDFKTGCKSESLAQDNQLSRLRVIYLCKIINSDYNLLTDSILHQVAEFQKLSAPNRQQILKDDATRIHDRLIEFG</sequence>
<organism evidence="1 2">
    <name type="scientific">Lactuca saligna</name>
    <name type="common">Willowleaf lettuce</name>
    <dbReference type="NCBI Taxonomy" id="75948"/>
    <lineage>
        <taxon>Eukaryota</taxon>
        <taxon>Viridiplantae</taxon>
        <taxon>Streptophyta</taxon>
        <taxon>Embryophyta</taxon>
        <taxon>Tracheophyta</taxon>
        <taxon>Spermatophyta</taxon>
        <taxon>Magnoliopsida</taxon>
        <taxon>eudicotyledons</taxon>
        <taxon>Gunneridae</taxon>
        <taxon>Pentapetalae</taxon>
        <taxon>asterids</taxon>
        <taxon>campanulids</taxon>
        <taxon>Asterales</taxon>
        <taxon>Asteraceae</taxon>
        <taxon>Cichorioideae</taxon>
        <taxon>Cichorieae</taxon>
        <taxon>Lactucinae</taxon>
        <taxon>Lactuca</taxon>
    </lineage>
</organism>